<dbReference type="Proteomes" id="UP000283878">
    <property type="component" value="Unassembled WGS sequence"/>
</dbReference>
<accession>A0AAX1XP74</accession>
<dbReference type="EMBL" id="PKPZ01000006">
    <property type="protein sequence ID" value="RPB40585.1"/>
    <property type="molecule type" value="Genomic_DNA"/>
</dbReference>
<dbReference type="PRINTS" id="PR01021">
    <property type="entry name" value="OMPADOMAIN"/>
</dbReference>
<sequence>MISYASYHGLVAYLIKLIRSWNCKIYMDSIRLIICNTLIFVSFIFSKLTYSGEVLTIPMDLSKWIYKGNLFECNLLQSNRLYGKFYFRSEPNNKTYFISDIHYENNKWKTIALISQSAPWSSELYRKEFATLDFTKPSQRFVFSKGADELMDSIATGNWVTLSLKGSNASSLSEIVIPTIQIQNALKSFNACRARLPKLSFSEARNLVLSFDFGQKELSRKQQETLAALNSYVSVDDRVTKILIDGHTDNVGSSLANLSVSRTRAEQVAEALVELGIDKSMIETRAHGSRYPIASNSSTKGQAKNRRVTLRLVRDNERTAVKHHPDVQQQNQQTKVKVQ</sequence>
<evidence type="ECO:0000313" key="7">
    <source>
        <dbReference type="EMBL" id="RPB40585.1"/>
    </source>
</evidence>
<dbReference type="PANTHER" id="PTHR30329">
    <property type="entry name" value="STATOR ELEMENT OF FLAGELLAR MOTOR COMPLEX"/>
    <property type="match status" value="1"/>
</dbReference>
<gene>
    <name evidence="7" type="ORF">CYQ91_08595</name>
</gene>
<dbReference type="InterPro" id="IPR006665">
    <property type="entry name" value="OmpA-like"/>
</dbReference>
<dbReference type="Pfam" id="PF18393">
    <property type="entry name" value="MotY_N"/>
    <property type="match status" value="1"/>
</dbReference>
<dbReference type="CDD" id="cd07185">
    <property type="entry name" value="OmpA_C-like"/>
    <property type="match status" value="1"/>
</dbReference>
<protein>
    <submittedName>
        <fullName evidence="7">Flagellar protein MotY</fullName>
    </submittedName>
</protein>
<evidence type="ECO:0000256" key="2">
    <source>
        <dbReference type="ARBA" id="ARBA00023136"/>
    </source>
</evidence>
<evidence type="ECO:0000256" key="4">
    <source>
        <dbReference type="PROSITE-ProRule" id="PRU00473"/>
    </source>
</evidence>
<feature type="compositionally biased region" description="Low complexity" evidence="5">
    <location>
        <begin position="327"/>
        <end position="339"/>
    </location>
</feature>
<dbReference type="SUPFAM" id="SSF103088">
    <property type="entry name" value="OmpA-like"/>
    <property type="match status" value="1"/>
</dbReference>
<dbReference type="InterPro" id="IPR036737">
    <property type="entry name" value="OmpA-like_sf"/>
</dbReference>
<keyword evidence="3" id="KW-0998">Cell outer membrane</keyword>
<feature type="region of interest" description="Disordered" evidence="5">
    <location>
        <begin position="318"/>
        <end position="339"/>
    </location>
</feature>
<keyword evidence="7" id="KW-0282">Flagellum</keyword>
<feature type="domain" description="OmpA-like" evidence="6">
    <location>
        <begin position="198"/>
        <end position="316"/>
    </location>
</feature>
<keyword evidence="7" id="KW-0969">Cilium</keyword>
<evidence type="ECO:0000256" key="5">
    <source>
        <dbReference type="SAM" id="MobiDB-lite"/>
    </source>
</evidence>
<dbReference type="InterPro" id="IPR050330">
    <property type="entry name" value="Bact_OuterMem_StrucFunc"/>
</dbReference>
<proteinExistence type="predicted"/>
<keyword evidence="7" id="KW-0966">Cell projection</keyword>
<evidence type="ECO:0000313" key="8">
    <source>
        <dbReference type="Proteomes" id="UP000283878"/>
    </source>
</evidence>
<comment type="caution">
    <text evidence="7">The sequence shown here is derived from an EMBL/GenBank/DDBJ whole genome shotgun (WGS) entry which is preliminary data.</text>
</comment>
<dbReference type="PRINTS" id="PR01023">
    <property type="entry name" value="NAFLGMOTY"/>
</dbReference>
<evidence type="ECO:0000259" key="6">
    <source>
        <dbReference type="PROSITE" id="PS51123"/>
    </source>
</evidence>
<keyword evidence="2 4" id="KW-0472">Membrane</keyword>
<organism evidence="7 8">
    <name type="scientific">Vibrio diabolicus</name>
    <dbReference type="NCBI Taxonomy" id="50719"/>
    <lineage>
        <taxon>Bacteria</taxon>
        <taxon>Pseudomonadati</taxon>
        <taxon>Pseudomonadota</taxon>
        <taxon>Gammaproteobacteria</taxon>
        <taxon>Vibrionales</taxon>
        <taxon>Vibrionaceae</taxon>
        <taxon>Vibrio</taxon>
        <taxon>Vibrio diabolicus subgroup</taxon>
    </lineage>
</organism>
<evidence type="ECO:0000256" key="3">
    <source>
        <dbReference type="ARBA" id="ARBA00023237"/>
    </source>
</evidence>
<dbReference type="InterPro" id="IPR041544">
    <property type="entry name" value="MotY_N"/>
</dbReference>
<dbReference type="RefSeq" id="WP_124008086.1">
    <property type="nucleotide sequence ID" value="NZ_JAMQQJ010000012.1"/>
</dbReference>
<dbReference type="PANTHER" id="PTHR30329:SF21">
    <property type="entry name" value="LIPOPROTEIN YIAD-RELATED"/>
    <property type="match status" value="1"/>
</dbReference>
<dbReference type="Gene3D" id="2.60.40.2540">
    <property type="match status" value="1"/>
</dbReference>
<dbReference type="InterPro" id="IPR006664">
    <property type="entry name" value="OMP_bac"/>
</dbReference>
<name>A0AAX1XP74_9VIBR</name>
<comment type="subcellular location">
    <subcellularLocation>
        <location evidence="1">Cell outer membrane</location>
    </subcellularLocation>
</comment>
<dbReference type="Pfam" id="PF00691">
    <property type="entry name" value="OmpA"/>
    <property type="match status" value="1"/>
</dbReference>
<reference evidence="7 8" key="1">
    <citation type="journal article" date="2018" name="AMB Express">
        <title>Occurrence and significance of pathogenicity and fitness islands in environmental vibrios.</title>
        <authorList>
            <person name="Klein S."/>
            <person name="Pipes S."/>
            <person name="Lovell C.R."/>
        </authorList>
    </citation>
    <scope>NUCLEOTIDE SEQUENCE [LARGE SCALE GENOMIC DNA]</scope>
    <source>
        <strain evidence="7 8">JBS-8-11-1</strain>
    </source>
</reference>
<feature type="region of interest" description="Disordered" evidence="5">
    <location>
        <begin position="288"/>
        <end position="307"/>
    </location>
</feature>
<evidence type="ECO:0000256" key="1">
    <source>
        <dbReference type="ARBA" id="ARBA00004442"/>
    </source>
</evidence>
<dbReference type="GO" id="GO:0009279">
    <property type="term" value="C:cell outer membrane"/>
    <property type="evidence" value="ECO:0007669"/>
    <property type="project" value="UniProtKB-SubCell"/>
</dbReference>
<dbReference type="AlphaFoldDB" id="A0AAX1XP74"/>
<dbReference type="Gene3D" id="3.30.1330.60">
    <property type="entry name" value="OmpA-like domain"/>
    <property type="match status" value="1"/>
</dbReference>
<dbReference type="PROSITE" id="PS51123">
    <property type="entry name" value="OMPA_2"/>
    <property type="match status" value="1"/>
</dbReference>